<proteinExistence type="predicted"/>
<evidence type="ECO:0000313" key="3">
    <source>
        <dbReference type="Proteomes" id="UP000077051"/>
    </source>
</evidence>
<feature type="signal peptide" evidence="1">
    <location>
        <begin position="1"/>
        <end position="25"/>
    </location>
</feature>
<gene>
    <name evidence="2" type="ORF">MUCCIDRAFT_104534</name>
</gene>
<feature type="chain" id="PRO_5007838796" description="3D domain-containing protein" evidence="1">
    <location>
        <begin position="26"/>
        <end position="228"/>
    </location>
</feature>
<dbReference type="Proteomes" id="UP000077051">
    <property type="component" value="Unassembled WGS sequence"/>
</dbReference>
<dbReference type="AlphaFoldDB" id="A0A162R260"/>
<keyword evidence="3" id="KW-1185">Reference proteome</keyword>
<dbReference type="CDD" id="cd22785">
    <property type="entry name" value="DPBB_MltA-like"/>
    <property type="match status" value="1"/>
</dbReference>
<protein>
    <recommendedName>
        <fullName evidence="4">3D domain-containing protein</fullName>
    </recommendedName>
</protein>
<dbReference type="VEuPathDB" id="FungiDB:MUCCIDRAFT_104534"/>
<sequence>MTQHLISRISFVVALATMICAMVSAAPIDKRSISSCYKSAKLTQYWIPKEGDVDMSNNGQSVTLDGSKSKSLQTKDGSTIAKVSETTYDKFQMEGTGLLQSGKMVNLGESTSVFMELDRSSTPYGIGHTGEGLIPWVSVASNDIATGTTLYVKEMDGLVLPDGKTHNGCVRVDDQGWGLDNCHIDFFVLQFSAYQELVKELPSTVTVTEKSCAIKDYVTTGVKKWAVL</sequence>
<dbReference type="OrthoDB" id="5985073at2759"/>
<evidence type="ECO:0000313" key="2">
    <source>
        <dbReference type="EMBL" id="OAD07600.1"/>
    </source>
</evidence>
<evidence type="ECO:0000256" key="1">
    <source>
        <dbReference type="SAM" id="SignalP"/>
    </source>
</evidence>
<comment type="caution">
    <text evidence="2">The sequence shown here is derived from an EMBL/GenBank/DDBJ whole genome shotgun (WGS) entry which is preliminary data.</text>
</comment>
<organism evidence="2 3">
    <name type="scientific">Mucor lusitanicus CBS 277.49</name>
    <dbReference type="NCBI Taxonomy" id="747725"/>
    <lineage>
        <taxon>Eukaryota</taxon>
        <taxon>Fungi</taxon>
        <taxon>Fungi incertae sedis</taxon>
        <taxon>Mucoromycota</taxon>
        <taxon>Mucoromycotina</taxon>
        <taxon>Mucoromycetes</taxon>
        <taxon>Mucorales</taxon>
        <taxon>Mucorineae</taxon>
        <taxon>Mucoraceae</taxon>
        <taxon>Mucor</taxon>
    </lineage>
</organism>
<reference evidence="2 3" key="1">
    <citation type="submission" date="2015-06" db="EMBL/GenBank/DDBJ databases">
        <title>Expansion of signal transduction pathways in fungi by whole-genome duplication.</title>
        <authorList>
            <consortium name="DOE Joint Genome Institute"/>
            <person name="Corrochano L.M."/>
            <person name="Kuo A."/>
            <person name="Marcet-Houben M."/>
            <person name="Polaino S."/>
            <person name="Salamov A."/>
            <person name="Villalobos J.M."/>
            <person name="Alvarez M.I."/>
            <person name="Avalos J."/>
            <person name="Benito E.P."/>
            <person name="Benoit I."/>
            <person name="Burger G."/>
            <person name="Camino L.P."/>
            <person name="Canovas D."/>
            <person name="Cerda-Olmedo E."/>
            <person name="Cheng J.-F."/>
            <person name="Dominguez A."/>
            <person name="Elias M."/>
            <person name="Eslava A.P."/>
            <person name="Glaser F."/>
            <person name="Grimwood J."/>
            <person name="Gutierrez G."/>
            <person name="Heitman J."/>
            <person name="Henrissat B."/>
            <person name="Iturriaga E.A."/>
            <person name="Lang B.F."/>
            <person name="Lavin J.L."/>
            <person name="Lee S."/>
            <person name="Li W."/>
            <person name="Lindquist E."/>
            <person name="Lopez-Garcia S."/>
            <person name="Luque E.M."/>
            <person name="Marcos A.T."/>
            <person name="Martin J."/>
            <person name="Mccluskey K."/>
            <person name="Medina H.R."/>
            <person name="Miralles-Duran A."/>
            <person name="Miyazaki A."/>
            <person name="Munoz-Torres E."/>
            <person name="Oguiza J.A."/>
            <person name="Ohm R."/>
            <person name="Olmedo M."/>
            <person name="Orejas M."/>
            <person name="Ortiz-Castellanos L."/>
            <person name="Pisabarro A.G."/>
            <person name="Rodriguez-Romero J."/>
            <person name="Ruiz-Herrera J."/>
            <person name="Ruiz-Vazquez R."/>
            <person name="Sanz C."/>
            <person name="Schackwitz W."/>
            <person name="Schmutz J."/>
            <person name="Shahriari M."/>
            <person name="Shelest E."/>
            <person name="Silva-Franco F."/>
            <person name="Soanes D."/>
            <person name="Syed K."/>
            <person name="Tagua V.G."/>
            <person name="Talbot N.J."/>
            <person name="Thon M."/>
            <person name="De Vries R.P."/>
            <person name="Wiebenga A."/>
            <person name="Yadav J.S."/>
            <person name="Braun E.L."/>
            <person name="Baker S."/>
            <person name="Garre V."/>
            <person name="Horwitz B."/>
            <person name="Torres-Martinez S."/>
            <person name="Idnurm A."/>
            <person name="Herrera-Estrella A."/>
            <person name="Gabaldon T."/>
            <person name="Grigoriev I.V."/>
        </authorList>
    </citation>
    <scope>NUCLEOTIDE SEQUENCE [LARGE SCALE GENOMIC DNA]</scope>
    <source>
        <strain evidence="2 3">CBS 277.49</strain>
    </source>
</reference>
<name>A0A162R260_MUCCL</name>
<accession>A0A162R260</accession>
<dbReference type="EMBL" id="AMYB01000001">
    <property type="protein sequence ID" value="OAD07600.1"/>
    <property type="molecule type" value="Genomic_DNA"/>
</dbReference>
<keyword evidence="1" id="KW-0732">Signal</keyword>
<evidence type="ECO:0008006" key="4">
    <source>
        <dbReference type="Google" id="ProtNLM"/>
    </source>
</evidence>